<comment type="cofactor">
    <cofactor evidence="3">
        <name>Mg(2+)</name>
        <dbReference type="ChEBI" id="CHEBI:18420"/>
    </cofactor>
    <text evidence="3">Binds 2 magnesium ions that perform the catalytic activity via a two-metal mechanism.</text>
</comment>
<dbReference type="InterPro" id="IPR049042">
    <property type="entry name" value="T4_Rnl1_C"/>
</dbReference>
<feature type="binding site" evidence="2">
    <location>
        <position position="77"/>
    </location>
    <ligand>
        <name>ATP</name>
        <dbReference type="ChEBI" id="CHEBI:30616"/>
    </ligand>
</feature>
<accession>A0A097EY22</accession>
<feature type="site" description="Essential for RNA ligase activity" evidence="4">
    <location>
        <position position="163"/>
    </location>
</feature>
<dbReference type="InterPro" id="IPR012648">
    <property type="entry name" value="Rnl1"/>
</dbReference>
<feature type="binding site" evidence="3">
    <location>
        <position position="287"/>
    </location>
    <ligand>
        <name>Mg(2+)</name>
        <dbReference type="ChEBI" id="CHEBI:18420"/>
        <note>catalytic</note>
    </ligand>
</feature>
<feature type="binding site" evidence="2">
    <location>
        <position position="255"/>
    </location>
    <ligand>
        <name>ATP</name>
        <dbReference type="ChEBI" id="CHEBI:30616"/>
    </ligand>
</feature>
<evidence type="ECO:0000256" key="3">
    <source>
        <dbReference type="PIRSR" id="PIRSR612648-3"/>
    </source>
</evidence>
<gene>
    <name evidence="7" type="primary">438</name>
    <name evidence="7" type="ORF">PBI_121Q_438</name>
</gene>
<feature type="binding site" evidence="2">
    <location>
        <position position="38"/>
    </location>
    <ligand>
        <name>ATP</name>
        <dbReference type="ChEBI" id="CHEBI:30616"/>
    </ligand>
</feature>
<dbReference type="NCBIfam" id="TIGR02308">
    <property type="entry name" value="RNA_lig_T4_1"/>
    <property type="match status" value="1"/>
</dbReference>
<dbReference type="Proteomes" id="UP000029889">
    <property type="component" value="Segment"/>
</dbReference>
<keyword evidence="3" id="KW-0479">Metal-binding</keyword>
<keyword evidence="2" id="KW-0067">ATP-binding</keyword>
<evidence type="ECO:0000256" key="2">
    <source>
        <dbReference type="PIRSR" id="PIRSR612648-2"/>
    </source>
</evidence>
<dbReference type="GO" id="GO:0046872">
    <property type="term" value="F:metal ion binding"/>
    <property type="evidence" value="ECO:0007669"/>
    <property type="project" value="UniProtKB-KW"/>
</dbReference>
<feature type="binding site" evidence="2">
    <location>
        <position position="55"/>
    </location>
    <ligand>
        <name>ATP</name>
        <dbReference type="ChEBI" id="CHEBI:30616"/>
    </ligand>
</feature>
<dbReference type="InterPro" id="IPR019039">
    <property type="entry name" value="T4-Rnl1-like_N"/>
</dbReference>
<keyword evidence="3" id="KW-0460">Magnesium</keyword>
<keyword evidence="2" id="KW-0547">Nucleotide-binding</keyword>
<evidence type="ECO:0000259" key="6">
    <source>
        <dbReference type="Pfam" id="PF20819"/>
    </source>
</evidence>
<evidence type="ECO:0000256" key="1">
    <source>
        <dbReference type="PIRSR" id="PIRSR612648-1"/>
    </source>
</evidence>
<sequence length="380" mass="44262">MTLLQIYEDLMHLCNTNDAFFYVDHKSPAGGTYRVFSYRLASYTDFMQPNALETRGSMWEIDEEGDMIRCAARTMKKFFNAYENPATMFPANTTCDDIAVVMPKLDGSIISTYRDNDGEIRCKSHTALYSDHAINSTRLINENQNLYQYIDEAERLGYTVNMEYTSPEYRIVLPYQVEQLFVLNVRHRVSGELLCGKALRDKFPCLAQYSTNMTGKDIHHTFPVRNTFRESVEEVHKMLDIEGFVCILNNGTMCKIKTDWYSSLHLTKDSIIIDSHLYEAVLNGSSDDLKQLFSTDEYAMQKILRMEQLVFSCYNALQDEVESFVKEHKHLERKEFAMKVQECLTNELNRQGLAFAMYNNKKVDYKETLIKYMKIVLKDF</sequence>
<evidence type="ECO:0000256" key="4">
    <source>
        <dbReference type="PIRSR" id="PIRSR612648-4"/>
    </source>
</evidence>
<dbReference type="KEGG" id="vg:22111478"/>
<dbReference type="Pfam" id="PF09511">
    <property type="entry name" value="RNA_lig_T4_1"/>
    <property type="match status" value="1"/>
</dbReference>
<organism evidence="7 8">
    <name type="scientific">Escherichia phage 121Q</name>
    <dbReference type="NCBI Taxonomy" id="1555202"/>
    <lineage>
        <taxon>Viruses</taxon>
        <taxon>Duplodnaviria</taxon>
        <taxon>Heunggongvirae</taxon>
        <taxon>Uroviricota</taxon>
        <taxon>Caudoviricetes</taxon>
        <taxon>Asteriusvirus</taxon>
        <taxon>Asteriusvirus av121Q</taxon>
    </lineage>
</organism>
<reference evidence="7 8" key="1">
    <citation type="submission" date="2014-09" db="EMBL/GenBank/DDBJ databases">
        <authorList>
            <person name="Lapin J.S."/>
            <person name="Pope W.H."/>
            <person name="Hua J."/>
            <person name="Ford M.E."/>
            <person name="Conway J.F."/>
            <person name="Hatfull G.F."/>
            <person name="Hendrix R.W."/>
        </authorList>
    </citation>
    <scope>NUCLEOTIDE SEQUENCE [LARGE SCALE GENOMIC DNA]</scope>
</reference>
<dbReference type="RefSeq" id="YP_009102025.1">
    <property type="nucleotide sequence ID" value="NC_025447.1"/>
</dbReference>
<feature type="site" description="Essential for RNA ligase activity" evidence="4">
    <location>
        <position position="261"/>
    </location>
</feature>
<name>A0A097EY22_9CAUD</name>
<evidence type="ECO:0000313" key="7">
    <source>
        <dbReference type="EMBL" id="AIT14328.1"/>
    </source>
</evidence>
<evidence type="ECO:0000313" key="8">
    <source>
        <dbReference type="Proteomes" id="UP000029889"/>
    </source>
</evidence>
<feature type="binding site" evidence="2">
    <location>
        <position position="257"/>
    </location>
    <ligand>
        <name>ATP</name>
        <dbReference type="ChEBI" id="CHEBI:30616"/>
    </ligand>
</feature>
<dbReference type="GeneID" id="22111478"/>
<proteinExistence type="predicted"/>
<keyword evidence="7" id="KW-0436">Ligase</keyword>
<feature type="binding site" evidence="2">
    <location>
        <position position="163"/>
    </location>
    <ligand>
        <name>ATP</name>
        <dbReference type="ChEBI" id="CHEBI:30616"/>
    </ligand>
</feature>
<feature type="active site" description="N6-AMP-lysine intermediate" evidence="1">
    <location>
        <position position="104"/>
    </location>
</feature>
<dbReference type="Pfam" id="PF20819">
    <property type="entry name" value="T4_Rnl1_C"/>
    <property type="match status" value="1"/>
</dbReference>
<evidence type="ECO:0000259" key="5">
    <source>
        <dbReference type="Pfam" id="PF09511"/>
    </source>
</evidence>
<protein>
    <submittedName>
        <fullName evidence="7">RNA ligase</fullName>
    </submittedName>
</protein>
<keyword evidence="8" id="KW-1185">Reference proteome</keyword>
<feature type="domain" description="T4 RNA ligase 1 C-terminal" evidence="6">
    <location>
        <begin position="268"/>
        <end position="378"/>
    </location>
</feature>
<dbReference type="OrthoDB" id="8076at10239"/>
<feature type="domain" description="T4 RNA ligase 1-like N-terminal" evidence="5">
    <location>
        <begin position="55"/>
        <end position="261"/>
    </location>
</feature>
<dbReference type="GO" id="GO:0005524">
    <property type="term" value="F:ATP binding"/>
    <property type="evidence" value="ECO:0007669"/>
    <property type="project" value="UniProtKB-KW"/>
</dbReference>
<dbReference type="Gene3D" id="1.10.3550.20">
    <property type="match status" value="1"/>
</dbReference>
<dbReference type="GO" id="GO:0003972">
    <property type="term" value="F:RNA ligase (ATP) activity"/>
    <property type="evidence" value="ECO:0007669"/>
    <property type="project" value="InterPro"/>
</dbReference>
<dbReference type="EMBL" id="KM507819">
    <property type="protein sequence ID" value="AIT14328.1"/>
    <property type="molecule type" value="Genomic_DNA"/>
</dbReference>